<comment type="caution">
    <text evidence="1">The sequence shown here is derived from an EMBL/GenBank/DDBJ whole genome shotgun (WGS) entry which is preliminary data.</text>
</comment>
<evidence type="ECO:0000313" key="1">
    <source>
        <dbReference type="EMBL" id="KFU75407.1"/>
    </source>
</evidence>
<name>A0A2P2FFA2_AMYLU</name>
<dbReference type="EMBL" id="JFBM01000070">
    <property type="protein sequence ID" value="KFU75407.1"/>
    <property type="molecule type" value="Genomic_DNA"/>
</dbReference>
<dbReference type="RefSeq" id="WP_034324369.1">
    <property type="nucleotide sequence ID" value="NZ_JFBM01000070.1"/>
</dbReference>
<sequence>MLWRVSLGSTVTFTEFVAARTTVLELYDHTTWNPWIREEREHELHAAGLIHDQWERAEPDHHSETEAESRAWFARRRIDWQNKRKLEEQQRQARIPLCNAQRHHASLELLEDEASLRSATAHLAALRDGTWAPLMDPRKRVDEIADYEASIRDWQARVDQLREQVGDPETVIDKNGRLPSHRRTLGLAEFTSWRIREVRQLRALTAQLRSTLDAEPGHAERSQLRGQLASKELARQQLEAIPKLDAPAMCSQCPKPLSWHDNPYQLILPKGPCHTWPRYAQGRQQARELFFELTKKPAEPPAPRPKPLAVISSGLPLSQVMAHLAELQAQHPDAIVRRGYANKWELWPPDATP</sequence>
<organism evidence="1 2">
    <name type="scientific">Amycolatopsis lurida NRRL 2430</name>
    <dbReference type="NCBI Taxonomy" id="1460371"/>
    <lineage>
        <taxon>Bacteria</taxon>
        <taxon>Bacillati</taxon>
        <taxon>Actinomycetota</taxon>
        <taxon>Actinomycetes</taxon>
        <taxon>Pseudonocardiales</taxon>
        <taxon>Pseudonocardiaceae</taxon>
        <taxon>Amycolatopsis</taxon>
    </lineage>
</organism>
<keyword evidence="2" id="KW-1185">Reference proteome</keyword>
<dbReference type="Proteomes" id="UP000256220">
    <property type="component" value="Unassembled WGS sequence"/>
</dbReference>
<accession>A0A2P2FFA2</accession>
<proteinExistence type="predicted"/>
<dbReference type="AlphaFoldDB" id="A0A2P2FFA2"/>
<reference evidence="1 2" key="1">
    <citation type="journal article" date="2014" name="Genome Announc.">
        <title>Draft Genome Sequence of Amycolatopsis lurida NRRL 2430, Producer of the Glycopeptide Family Antibiotic Ristocetin.</title>
        <authorList>
            <person name="Kwun M.J."/>
            <person name="Hong H.J."/>
        </authorList>
    </citation>
    <scope>NUCLEOTIDE SEQUENCE [LARGE SCALE GENOMIC DNA]</scope>
    <source>
        <strain evidence="1 2">NRRL 2430</strain>
    </source>
</reference>
<gene>
    <name evidence="1" type="ORF">BB31_41615</name>
</gene>
<evidence type="ECO:0000313" key="2">
    <source>
        <dbReference type="Proteomes" id="UP000256220"/>
    </source>
</evidence>
<protein>
    <submittedName>
        <fullName evidence="1">Uncharacterized protein</fullName>
    </submittedName>
</protein>